<name>A0A6J5LVR9_9CAUD</name>
<feature type="transmembrane region" description="Helical" evidence="1">
    <location>
        <begin position="6"/>
        <end position="25"/>
    </location>
</feature>
<keyword evidence="1" id="KW-0812">Transmembrane</keyword>
<keyword evidence="1" id="KW-0472">Membrane</keyword>
<evidence type="ECO:0000256" key="1">
    <source>
        <dbReference type="SAM" id="Phobius"/>
    </source>
</evidence>
<protein>
    <submittedName>
        <fullName evidence="2">Uncharacterized protein</fullName>
    </submittedName>
</protein>
<keyword evidence="1" id="KW-1133">Transmembrane helix</keyword>
<sequence length="30" mass="3324">MNIIISGLIMIAVGMLVVWIVCKICEQFGE</sequence>
<accession>A0A6J5LVR9</accession>
<gene>
    <name evidence="2" type="ORF">UFOVP328_364</name>
</gene>
<organism evidence="2">
    <name type="scientific">uncultured Caudovirales phage</name>
    <dbReference type="NCBI Taxonomy" id="2100421"/>
    <lineage>
        <taxon>Viruses</taxon>
        <taxon>Duplodnaviria</taxon>
        <taxon>Heunggongvirae</taxon>
        <taxon>Uroviricota</taxon>
        <taxon>Caudoviricetes</taxon>
        <taxon>Peduoviridae</taxon>
        <taxon>Maltschvirus</taxon>
        <taxon>Maltschvirus maltsch</taxon>
    </lineage>
</organism>
<reference evidence="2" key="1">
    <citation type="submission" date="2020-04" db="EMBL/GenBank/DDBJ databases">
        <authorList>
            <person name="Chiriac C."/>
            <person name="Salcher M."/>
            <person name="Ghai R."/>
            <person name="Kavagutti S V."/>
        </authorList>
    </citation>
    <scope>NUCLEOTIDE SEQUENCE</scope>
</reference>
<proteinExistence type="predicted"/>
<dbReference type="EMBL" id="LR796341">
    <property type="protein sequence ID" value="CAB4138171.1"/>
    <property type="molecule type" value="Genomic_DNA"/>
</dbReference>
<evidence type="ECO:0000313" key="2">
    <source>
        <dbReference type="EMBL" id="CAB4138171.1"/>
    </source>
</evidence>